<gene>
    <name evidence="1" type="ORF">Glove_457g85</name>
</gene>
<name>A0A397GQC4_9GLOM</name>
<dbReference type="OrthoDB" id="2434003at2759"/>
<dbReference type="EMBL" id="PQFF01000399">
    <property type="protein sequence ID" value="RHZ52757.1"/>
    <property type="molecule type" value="Genomic_DNA"/>
</dbReference>
<organism evidence="1 2">
    <name type="scientific">Diversispora epigaea</name>
    <dbReference type="NCBI Taxonomy" id="1348612"/>
    <lineage>
        <taxon>Eukaryota</taxon>
        <taxon>Fungi</taxon>
        <taxon>Fungi incertae sedis</taxon>
        <taxon>Mucoromycota</taxon>
        <taxon>Glomeromycotina</taxon>
        <taxon>Glomeromycetes</taxon>
        <taxon>Diversisporales</taxon>
        <taxon>Diversisporaceae</taxon>
        <taxon>Diversispora</taxon>
    </lineage>
</organism>
<reference evidence="1 2" key="1">
    <citation type="submission" date="2018-08" db="EMBL/GenBank/DDBJ databases">
        <title>Genome and evolution of the arbuscular mycorrhizal fungus Diversispora epigaea (formerly Glomus versiforme) and its bacterial endosymbionts.</title>
        <authorList>
            <person name="Sun X."/>
            <person name="Fei Z."/>
            <person name="Harrison M."/>
        </authorList>
    </citation>
    <scope>NUCLEOTIDE SEQUENCE [LARGE SCALE GENOMIC DNA]</scope>
    <source>
        <strain evidence="1 2">IT104</strain>
    </source>
</reference>
<evidence type="ECO:0000313" key="2">
    <source>
        <dbReference type="Proteomes" id="UP000266861"/>
    </source>
</evidence>
<keyword evidence="2" id="KW-1185">Reference proteome</keyword>
<proteinExistence type="predicted"/>
<protein>
    <submittedName>
        <fullName evidence="1">Uncharacterized protein</fullName>
    </submittedName>
</protein>
<accession>A0A397GQC4</accession>
<dbReference type="Proteomes" id="UP000266861">
    <property type="component" value="Unassembled WGS sequence"/>
</dbReference>
<dbReference type="AlphaFoldDB" id="A0A397GQC4"/>
<sequence>MRENRLVSEYIYMFFISERQSVASADRRGKSGKRPDIMFMINHKGRMYELVFTKFAPNKKKKWMKCKPDKDDFGIIGIQVAGRKIHLNILIRDSDDVHRVYRLRAEIPVQKVDGKCF</sequence>
<evidence type="ECO:0000313" key="1">
    <source>
        <dbReference type="EMBL" id="RHZ52757.1"/>
    </source>
</evidence>
<comment type="caution">
    <text evidence="1">The sequence shown here is derived from an EMBL/GenBank/DDBJ whole genome shotgun (WGS) entry which is preliminary data.</text>
</comment>